<sequence length="171" mass="19829">MQRFILLLSFLFLISFYSCGTAYEIAFVKTQNGSKKPVLMKQDKEYLLVKESKNEEPKKIYYSDIDYVEKRISQNDVVKFKSFKVKGTKEYLLLEEEIVGPVSLYINTWTVNHNAMGQNIGMYQQTLVAHYVKREQDDEVILLSSDHFADNSLKVKGPSFFNDCPDLVSKN</sequence>
<evidence type="ECO:0000313" key="2">
    <source>
        <dbReference type="Proteomes" id="UP000599179"/>
    </source>
</evidence>
<comment type="caution">
    <text evidence="1">The sequence shown here is derived from an EMBL/GenBank/DDBJ whole genome shotgun (WGS) entry which is preliminary data.</text>
</comment>
<dbReference type="RefSeq" id="WP_188459044.1">
    <property type="nucleotide sequence ID" value="NZ_BMGM01000009.1"/>
</dbReference>
<gene>
    <name evidence="1" type="ORF">GCM10010832_20540</name>
</gene>
<dbReference type="PROSITE" id="PS51257">
    <property type="entry name" value="PROKAR_LIPOPROTEIN"/>
    <property type="match status" value="1"/>
</dbReference>
<evidence type="ECO:0000313" key="1">
    <source>
        <dbReference type="EMBL" id="GGE40268.1"/>
    </source>
</evidence>
<keyword evidence="2" id="KW-1185">Reference proteome</keyword>
<organism evidence="1 2">
    <name type="scientific">Psychroflexus planctonicus</name>
    <dbReference type="NCBI Taxonomy" id="1526575"/>
    <lineage>
        <taxon>Bacteria</taxon>
        <taxon>Pseudomonadati</taxon>
        <taxon>Bacteroidota</taxon>
        <taxon>Flavobacteriia</taxon>
        <taxon>Flavobacteriales</taxon>
        <taxon>Flavobacteriaceae</taxon>
        <taxon>Psychroflexus</taxon>
    </lineage>
</organism>
<accession>A0ABQ1SHG8</accession>
<reference evidence="2" key="1">
    <citation type="journal article" date="2019" name="Int. J. Syst. Evol. Microbiol.">
        <title>The Global Catalogue of Microorganisms (GCM) 10K type strain sequencing project: providing services to taxonomists for standard genome sequencing and annotation.</title>
        <authorList>
            <consortium name="The Broad Institute Genomics Platform"/>
            <consortium name="The Broad Institute Genome Sequencing Center for Infectious Disease"/>
            <person name="Wu L."/>
            <person name="Ma J."/>
        </authorList>
    </citation>
    <scope>NUCLEOTIDE SEQUENCE [LARGE SCALE GENOMIC DNA]</scope>
    <source>
        <strain evidence="2">CGMCC 1.12931</strain>
    </source>
</reference>
<protein>
    <recommendedName>
        <fullName evidence="3">Lipoprotein</fullName>
    </recommendedName>
</protein>
<dbReference type="Proteomes" id="UP000599179">
    <property type="component" value="Unassembled WGS sequence"/>
</dbReference>
<proteinExistence type="predicted"/>
<dbReference type="EMBL" id="BMGM01000009">
    <property type="protein sequence ID" value="GGE40268.1"/>
    <property type="molecule type" value="Genomic_DNA"/>
</dbReference>
<evidence type="ECO:0008006" key="3">
    <source>
        <dbReference type="Google" id="ProtNLM"/>
    </source>
</evidence>
<name>A0ABQ1SHG8_9FLAO</name>